<dbReference type="GO" id="GO:0055052">
    <property type="term" value="C:ATP-binding cassette (ABC) transporter complex, substrate-binding subunit-containing"/>
    <property type="evidence" value="ECO:0007669"/>
    <property type="project" value="TreeGrafter"/>
</dbReference>
<dbReference type="PROSITE" id="PS50893">
    <property type="entry name" value="ABC_TRANSPORTER_2"/>
    <property type="match status" value="1"/>
</dbReference>
<keyword evidence="3 7" id="KW-0067">ATP-binding</keyword>
<gene>
    <name evidence="7" type="ORF">GSY69_13300</name>
</gene>
<feature type="domain" description="ABC transporter" evidence="6">
    <location>
        <begin position="4"/>
        <end position="232"/>
    </location>
</feature>
<evidence type="ECO:0000256" key="5">
    <source>
        <dbReference type="ARBA" id="ARBA00023136"/>
    </source>
</evidence>
<proteinExistence type="predicted"/>
<keyword evidence="4" id="KW-1278">Translocase</keyword>
<keyword evidence="8" id="KW-1185">Reference proteome</keyword>
<dbReference type="InterPro" id="IPR003593">
    <property type="entry name" value="AAA+_ATPase"/>
</dbReference>
<reference evidence="7 8" key="1">
    <citation type="submission" date="2020-01" db="EMBL/GenBank/DDBJ databases">
        <authorList>
            <person name="Deng T."/>
        </authorList>
    </citation>
    <scope>NUCLEOTIDE SEQUENCE [LARGE SCALE GENOMIC DNA]</scope>
    <source>
        <strain evidence="7 8">5221</strain>
    </source>
</reference>
<evidence type="ECO:0000256" key="1">
    <source>
        <dbReference type="ARBA" id="ARBA00022475"/>
    </source>
</evidence>
<keyword evidence="5" id="KW-0472">Membrane</keyword>
<sequence length="233" mass="24730">MATVALTGVTHRYPSTTGPSLLDVTLRVADGEFLVVLGGPGSGRSTLLRMIQGMEKPTTGTITIDQRDVAQLTPGERNVTMAFENYALYPHMSVAENMGFALRLAGRGPAEVDERVAAAAGRLGLAGQLTASPDELTGAQRQTVALGRALVRDPAVFLMDEPLVKMPPEVRASTRDQVRALQRELGITTIYATADVADALAVADRIAVLEDGRITHMCPPDALPARWQESAAG</sequence>
<evidence type="ECO:0000256" key="2">
    <source>
        <dbReference type="ARBA" id="ARBA00022741"/>
    </source>
</evidence>
<dbReference type="Gene3D" id="3.40.50.300">
    <property type="entry name" value="P-loop containing nucleotide triphosphate hydrolases"/>
    <property type="match status" value="1"/>
</dbReference>
<evidence type="ECO:0000313" key="8">
    <source>
        <dbReference type="Proteomes" id="UP000469215"/>
    </source>
</evidence>
<dbReference type="RefSeq" id="WP_160954311.1">
    <property type="nucleotide sequence ID" value="NZ_WWEQ01000095.1"/>
</dbReference>
<dbReference type="PANTHER" id="PTHR43875:SF15">
    <property type="entry name" value="TREHALOSE IMPORT ATP-BINDING PROTEIN SUGC"/>
    <property type="match status" value="1"/>
</dbReference>
<dbReference type="InterPro" id="IPR047641">
    <property type="entry name" value="ABC_transpr_MalK/UgpC-like"/>
</dbReference>
<dbReference type="SUPFAM" id="SSF52540">
    <property type="entry name" value="P-loop containing nucleoside triphosphate hydrolases"/>
    <property type="match status" value="1"/>
</dbReference>
<dbReference type="InterPro" id="IPR027417">
    <property type="entry name" value="P-loop_NTPase"/>
</dbReference>
<comment type="caution">
    <text evidence="7">The sequence shown here is derived from an EMBL/GenBank/DDBJ whole genome shotgun (WGS) entry which is preliminary data.</text>
</comment>
<name>A0A6N9HA62_9MICO</name>
<dbReference type="GO" id="GO:0016887">
    <property type="term" value="F:ATP hydrolysis activity"/>
    <property type="evidence" value="ECO:0007669"/>
    <property type="project" value="InterPro"/>
</dbReference>
<organism evidence="7 8">
    <name type="scientific">Brevibacterium rongguiense</name>
    <dbReference type="NCBI Taxonomy" id="2695267"/>
    <lineage>
        <taxon>Bacteria</taxon>
        <taxon>Bacillati</taxon>
        <taxon>Actinomycetota</taxon>
        <taxon>Actinomycetes</taxon>
        <taxon>Micrococcales</taxon>
        <taxon>Brevibacteriaceae</taxon>
        <taxon>Brevibacterium</taxon>
    </lineage>
</organism>
<keyword evidence="1" id="KW-1003">Cell membrane</keyword>
<evidence type="ECO:0000256" key="4">
    <source>
        <dbReference type="ARBA" id="ARBA00022967"/>
    </source>
</evidence>
<accession>A0A6N9HA62</accession>
<dbReference type="EMBL" id="WWEQ01000095">
    <property type="protein sequence ID" value="MYM20909.1"/>
    <property type="molecule type" value="Genomic_DNA"/>
</dbReference>
<dbReference type="InterPro" id="IPR003439">
    <property type="entry name" value="ABC_transporter-like_ATP-bd"/>
</dbReference>
<dbReference type="GO" id="GO:0005524">
    <property type="term" value="F:ATP binding"/>
    <property type="evidence" value="ECO:0007669"/>
    <property type="project" value="UniProtKB-KW"/>
</dbReference>
<keyword evidence="2" id="KW-0547">Nucleotide-binding</keyword>
<evidence type="ECO:0000259" key="6">
    <source>
        <dbReference type="PROSITE" id="PS50893"/>
    </source>
</evidence>
<dbReference type="Proteomes" id="UP000469215">
    <property type="component" value="Unassembled WGS sequence"/>
</dbReference>
<protein>
    <submittedName>
        <fullName evidence="7">ATP-binding cassette domain-containing protein</fullName>
    </submittedName>
</protein>
<evidence type="ECO:0000313" key="7">
    <source>
        <dbReference type="EMBL" id="MYM20909.1"/>
    </source>
</evidence>
<evidence type="ECO:0000256" key="3">
    <source>
        <dbReference type="ARBA" id="ARBA00022840"/>
    </source>
</evidence>
<dbReference type="Pfam" id="PF00005">
    <property type="entry name" value="ABC_tran"/>
    <property type="match status" value="1"/>
</dbReference>
<dbReference type="PANTHER" id="PTHR43875">
    <property type="entry name" value="MALTODEXTRIN IMPORT ATP-BINDING PROTEIN MSMX"/>
    <property type="match status" value="1"/>
</dbReference>
<dbReference type="SMART" id="SM00382">
    <property type="entry name" value="AAA"/>
    <property type="match status" value="1"/>
</dbReference>
<dbReference type="AlphaFoldDB" id="A0A6N9HA62"/>